<proteinExistence type="predicted"/>
<dbReference type="AlphaFoldDB" id="A0A644XV11"/>
<evidence type="ECO:0008006" key="3">
    <source>
        <dbReference type="Google" id="ProtNLM"/>
    </source>
</evidence>
<evidence type="ECO:0000313" key="2">
    <source>
        <dbReference type="EMBL" id="MPM19737.1"/>
    </source>
</evidence>
<gene>
    <name evidence="2" type="ORF">SDC9_66163</name>
</gene>
<feature type="transmembrane region" description="Helical" evidence="1">
    <location>
        <begin position="252"/>
        <end position="271"/>
    </location>
</feature>
<feature type="transmembrane region" description="Helical" evidence="1">
    <location>
        <begin position="171"/>
        <end position="195"/>
    </location>
</feature>
<name>A0A644XV11_9ZZZZ</name>
<evidence type="ECO:0000256" key="1">
    <source>
        <dbReference type="SAM" id="Phobius"/>
    </source>
</evidence>
<feature type="transmembrane region" description="Helical" evidence="1">
    <location>
        <begin position="363"/>
        <end position="382"/>
    </location>
</feature>
<keyword evidence="1" id="KW-0472">Membrane</keyword>
<feature type="transmembrane region" description="Helical" evidence="1">
    <location>
        <begin position="12"/>
        <end position="29"/>
    </location>
</feature>
<keyword evidence="1" id="KW-0812">Transmembrane</keyword>
<feature type="transmembrane region" description="Helical" evidence="1">
    <location>
        <begin position="72"/>
        <end position="105"/>
    </location>
</feature>
<dbReference type="EMBL" id="VSSQ01003235">
    <property type="protein sequence ID" value="MPM19737.1"/>
    <property type="molecule type" value="Genomic_DNA"/>
</dbReference>
<feature type="transmembrane region" description="Helical" evidence="1">
    <location>
        <begin position="309"/>
        <end position="325"/>
    </location>
</feature>
<feature type="transmembrane region" description="Helical" evidence="1">
    <location>
        <begin position="215"/>
        <end position="240"/>
    </location>
</feature>
<comment type="caution">
    <text evidence="2">The sequence shown here is derived from an EMBL/GenBank/DDBJ whole genome shotgun (WGS) entry which is preliminary data.</text>
</comment>
<sequence length="501" mass="56821">MEKGAVLRKQRWVFPLCLGFAALFLLLATKSSPLYPLNDWVDANIYFTIGKGMMHGQVPYLNLYDQKGPTAYLIYGLASLISGTSFLGVYLLEVLAFGGFLYAVYKIVSLFTDKGALLVLPVLCWTILGSLSFSHGGSFEEFMMPLFAFSLYDSLKYFKTIYPKPVPYKTIVLNAVLAGTMLYGKFTLLAFYIAWMGTMAISQLIAKQWKRALGASAVFVLVMVGTGIPWAIYFSANGALHEFFYYYFYQNIFGYSFLEAPLILTMPYAIVHDVAAFSFRNPQIAGFIALSLIWFVLQKRDQVKTVEKINLILLCALLAAGIYCGGQGYRYYGLVLTPFMALGFVPLIRFWNKSCSDWFSTRALKAGLYGALTLAMLALTFITTDNRYMLLKDKKEMPQTQFAETLKASGESYDSLFCYGFPDSGFYLAADVIPEFRFFATSNVALPDVKIEQARYVRENLPKFIVTRDNELETSAYRLIDSSEFRYEESERTYRLYERLN</sequence>
<reference evidence="2" key="1">
    <citation type="submission" date="2019-08" db="EMBL/GenBank/DDBJ databases">
        <authorList>
            <person name="Kucharzyk K."/>
            <person name="Murdoch R.W."/>
            <person name="Higgins S."/>
            <person name="Loffler F."/>
        </authorList>
    </citation>
    <scope>NUCLEOTIDE SEQUENCE</scope>
</reference>
<accession>A0A644XV11</accession>
<feature type="transmembrane region" description="Helical" evidence="1">
    <location>
        <begin position="331"/>
        <end position="351"/>
    </location>
</feature>
<organism evidence="2">
    <name type="scientific">bioreactor metagenome</name>
    <dbReference type="NCBI Taxonomy" id="1076179"/>
    <lineage>
        <taxon>unclassified sequences</taxon>
        <taxon>metagenomes</taxon>
        <taxon>ecological metagenomes</taxon>
    </lineage>
</organism>
<feature type="transmembrane region" description="Helical" evidence="1">
    <location>
        <begin position="117"/>
        <end position="136"/>
    </location>
</feature>
<feature type="transmembrane region" description="Helical" evidence="1">
    <location>
        <begin position="277"/>
        <end position="297"/>
    </location>
</feature>
<protein>
    <recommendedName>
        <fullName evidence="3">Glycosyltransferase RgtA/B/C/D-like domain-containing protein</fullName>
    </recommendedName>
</protein>
<keyword evidence="1" id="KW-1133">Transmembrane helix</keyword>